<evidence type="ECO:0000313" key="8">
    <source>
        <dbReference type="Proteomes" id="UP000095038"/>
    </source>
</evidence>
<dbReference type="InterPro" id="IPR016098">
    <property type="entry name" value="CAP/MinC_C"/>
</dbReference>
<dbReference type="SMART" id="SM00673">
    <property type="entry name" value="CARP"/>
    <property type="match status" value="2"/>
</dbReference>
<dbReference type="Gene3D" id="1.25.40.330">
    <property type="entry name" value="Adenylate cyclase-associated CAP, N-terminal domain"/>
    <property type="match status" value="1"/>
</dbReference>
<proteinExistence type="inferred from homology"/>
<evidence type="ECO:0000256" key="5">
    <source>
        <dbReference type="SAM" id="MobiDB-lite"/>
    </source>
</evidence>
<dbReference type="InterPro" id="IPR001837">
    <property type="entry name" value="Adenylate_cyclase-assoc_CAP"/>
</dbReference>
<evidence type="ECO:0000259" key="6">
    <source>
        <dbReference type="PROSITE" id="PS51329"/>
    </source>
</evidence>
<evidence type="ECO:0000256" key="2">
    <source>
        <dbReference type="ARBA" id="ARBA00054756"/>
    </source>
</evidence>
<name>A0A1D2VCT3_9ASCO</name>
<dbReference type="RefSeq" id="XP_020045726.1">
    <property type="nucleotide sequence ID" value="XM_020195158.1"/>
</dbReference>
<dbReference type="GO" id="GO:0005737">
    <property type="term" value="C:cytoplasm"/>
    <property type="evidence" value="ECO:0007669"/>
    <property type="project" value="TreeGrafter"/>
</dbReference>
<dbReference type="InterPro" id="IPR013912">
    <property type="entry name" value="Adenylate_cyclase-assoc_CAP_C"/>
</dbReference>
<dbReference type="AlphaFoldDB" id="A0A1D2VCT3"/>
<protein>
    <recommendedName>
        <fullName evidence="3 4">Adenylyl cyclase-associated protein</fullName>
    </recommendedName>
</protein>
<dbReference type="GO" id="GO:0000935">
    <property type="term" value="C:division septum"/>
    <property type="evidence" value="ECO:0007669"/>
    <property type="project" value="EnsemblFungi"/>
</dbReference>
<dbReference type="GO" id="GO:0008179">
    <property type="term" value="F:adenylate cyclase binding"/>
    <property type="evidence" value="ECO:0007669"/>
    <property type="project" value="TreeGrafter"/>
</dbReference>
<dbReference type="InterPro" id="IPR036222">
    <property type="entry name" value="CAP_N_sf"/>
</dbReference>
<dbReference type="PROSITE" id="PS01088">
    <property type="entry name" value="CAP_1"/>
    <property type="match status" value="1"/>
</dbReference>
<dbReference type="PROSITE" id="PS51329">
    <property type="entry name" value="C_CAP_COFACTOR_C"/>
    <property type="match status" value="1"/>
</dbReference>
<feature type="region of interest" description="Disordered" evidence="5">
    <location>
        <begin position="298"/>
        <end position="329"/>
    </location>
</feature>
<feature type="compositionally biased region" description="Low complexity" evidence="5">
    <location>
        <begin position="392"/>
        <end position="407"/>
    </location>
</feature>
<reference evidence="8" key="1">
    <citation type="submission" date="2016-05" db="EMBL/GenBank/DDBJ databases">
        <title>Comparative genomics of biotechnologically important yeasts.</title>
        <authorList>
            <consortium name="DOE Joint Genome Institute"/>
            <person name="Riley R."/>
            <person name="Haridas S."/>
            <person name="Wolfe K.H."/>
            <person name="Lopes M.R."/>
            <person name="Hittinger C.T."/>
            <person name="Goker M."/>
            <person name="Salamov A."/>
            <person name="Wisecaver J."/>
            <person name="Long T.M."/>
            <person name="Aerts A.L."/>
            <person name="Barry K."/>
            <person name="Choi C."/>
            <person name="Clum A."/>
            <person name="Coughlan A.Y."/>
            <person name="Deshpande S."/>
            <person name="Douglass A.P."/>
            <person name="Hanson S.J."/>
            <person name="Klenk H.-P."/>
            <person name="Labutti K."/>
            <person name="Lapidus A."/>
            <person name="Lindquist E."/>
            <person name="Lipzen A."/>
            <person name="Meier-Kolthoff J.P."/>
            <person name="Ohm R.A."/>
            <person name="Otillar R.P."/>
            <person name="Pangilinan J."/>
            <person name="Peng Y."/>
            <person name="Rokas A."/>
            <person name="Rosa C.A."/>
            <person name="Scheuner C."/>
            <person name="Sibirny A.A."/>
            <person name="Slot J.C."/>
            <person name="Stielow J.B."/>
            <person name="Sun H."/>
            <person name="Kurtzman C.P."/>
            <person name="Blackwell M."/>
            <person name="Grigoriev I.V."/>
            <person name="Jeffries T.W."/>
        </authorList>
    </citation>
    <scope>NUCLEOTIDE SEQUENCE [LARGE SCALE GENOMIC DNA]</scope>
    <source>
        <strain evidence="8">DSM 1968</strain>
    </source>
</reference>
<dbReference type="SUPFAM" id="SSF101278">
    <property type="entry name" value="N-terminal domain of adenylylcyclase associated protein, CAP"/>
    <property type="match status" value="1"/>
</dbReference>
<dbReference type="FunCoup" id="A0A1D2VCT3">
    <property type="interactions" value="791"/>
</dbReference>
<dbReference type="GeneID" id="30968794"/>
<dbReference type="GO" id="GO:0019933">
    <property type="term" value="P:cAMP-mediated signaling"/>
    <property type="evidence" value="ECO:0007669"/>
    <property type="project" value="TreeGrafter"/>
</dbReference>
<feature type="domain" description="C-CAP/cofactor C-like" evidence="6">
    <location>
        <begin position="411"/>
        <end position="552"/>
    </location>
</feature>
<evidence type="ECO:0000256" key="4">
    <source>
        <dbReference type="RuleBase" id="RU000647"/>
    </source>
</evidence>
<dbReference type="Pfam" id="PF08603">
    <property type="entry name" value="CAP_C"/>
    <property type="match status" value="1"/>
</dbReference>
<accession>A0A1D2VCT3</accession>
<dbReference type="Pfam" id="PF01213">
    <property type="entry name" value="CAP_N-CM"/>
    <property type="match status" value="1"/>
</dbReference>
<dbReference type="OrthoDB" id="77251at2759"/>
<dbReference type="Pfam" id="PF21938">
    <property type="entry name" value="CAP_N"/>
    <property type="match status" value="1"/>
</dbReference>
<dbReference type="InterPro" id="IPR018106">
    <property type="entry name" value="CAP_CS_N"/>
</dbReference>
<sequence>MSEKTNYSIQGLSLVTLLKRLDAATSRLEDITIFQEEAFKNSQSLKSASPAAAIPEHPQPVSKDSASTKTPPGPTDVSSVAPDSSTSTSTPQTASIAKAVPSPPVLPTVEEKTVSLSILDFESFISDFIEPLVSISKKIDPIVFDQANLLLQAFKAELKFLQIVIKSKKPDPTKPIFAETLQPINSEIEKMIALKDKNRTSKFFNHLNTIAEAAPVLGWVCVDIPVAFIPEFKDSSQFWSNRIMKEYKDTDPIHVEWVKTFSLIFGNLKNYVKKYHMNGLAWNANGLFFEEAIKAVEEENTPKPPKPEPTPAAAGGPAPPPPPMPPASLFEVEATPQQETGINAVFSELNKGEDITKGLRKVDKSEMTHKNPSLRASSVVSTKKTPPPAPKKPSSLLSHSSASKSVPSTPPAKTKKQPKKELVDSKWTIENISNDHTIEIDGEMFQSIFIGKCSEVTIQIHGKVNAITISESDKIGLVADTLVSGIDVIKSSHFGIQIINTCPMISIDSSDEGSVYLPKTSLNTEIFTSQTTGLNVNIPDVKDSDDYNEIPVPEQFKHTFKDGKMVSTIVQHSG</sequence>
<dbReference type="STRING" id="1344418.A0A1D2VCT3"/>
<dbReference type="GO" id="GO:0010619">
    <property type="term" value="P:adenylate cyclase-activating glucose-activated G protein-coupled receptor signaling pathway"/>
    <property type="evidence" value="ECO:0007669"/>
    <property type="project" value="EnsemblFungi"/>
</dbReference>
<dbReference type="InterPro" id="IPR053950">
    <property type="entry name" value="CAP_N"/>
</dbReference>
<dbReference type="InterPro" id="IPR006599">
    <property type="entry name" value="CARP_motif"/>
</dbReference>
<dbReference type="EMBL" id="KV454486">
    <property type="protein sequence ID" value="ODV59419.1"/>
    <property type="molecule type" value="Genomic_DNA"/>
</dbReference>
<feature type="compositionally biased region" description="Low complexity" evidence="5">
    <location>
        <begin position="75"/>
        <end position="95"/>
    </location>
</feature>
<dbReference type="InterPro" id="IPR036223">
    <property type="entry name" value="CAP_C_sf"/>
</dbReference>
<dbReference type="FunFam" id="1.25.40.330:FF:000001">
    <property type="entry name" value="Adenylyl cyclase-associated protein"/>
    <property type="match status" value="1"/>
</dbReference>
<dbReference type="Gene3D" id="2.160.20.70">
    <property type="match status" value="1"/>
</dbReference>
<evidence type="ECO:0000256" key="1">
    <source>
        <dbReference type="ARBA" id="ARBA00007659"/>
    </source>
</evidence>
<dbReference type="InParanoid" id="A0A1D2VCT3"/>
<dbReference type="InterPro" id="IPR017901">
    <property type="entry name" value="C-CAP_CF_C-like"/>
</dbReference>
<comment type="similarity">
    <text evidence="1 4">Belongs to the CAP family.</text>
</comment>
<feature type="region of interest" description="Disordered" evidence="5">
    <location>
        <begin position="45"/>
        <end position="99"/>
    </location>
</feature>
<comment type="function">
    <text evidence="2">The N-terminal domain binds to adenylyl cyclase, thereby enabling adenylyl cyclase to be activated by upstream regulatory signals, such as Ras. The C-terminal domain is required for normal cellular morphology and growth control.</text>
</comment>
<organism evidence="7 8">
    <name type="scientific">Ascoidea rubescens DSM 1968</name>
    <dbReference type="NCBI Taxonomy" id="1344418"/>
    <lineage>
        <taxon>Eukaryota</taxon>
        <taxon>Fungi</taxon>
        <taxon>Dikarya</taxon>
        <taxon>Ascomycota</taxon>
        <taxon>Saccharomycotina</taxon>
        <taxon>Saccharomycetes</taxon>
        <taxon>Ascoideaceae</taxon>
        <taxon>Ascoidea</taxon>
    </lineage>
</organism>
<evidence type="ECO:0000256" key="3">
    <source>
        <dbReference type="ARBA" id="ARBA00072052"/>
    </source>
</evidence>
<dbReference type="InterPro" id="IPR028417">
    <property type="entry name" value="CAP_CS_C"/>
</dbReference>
<feature type="region of interest" description="Disordered" evidence="5">
    <location>
        <begin position="360"/>
        <end position="422"/>
    </location>
</feature>
<dbReference type="GO" id="GO:0031138">
    <property type="term" value="P:negative regulation of conjugation with cellular fusion"/>
    <property type="evidence" value="ECO:0007669"/>
    <property type="project" value="EnsemblFungi"/>
</dbReference>
<dbReference type="SUPFAM" id="SSF69340">
    <property type="entry name" value="C-terminal domain of adenylylcyclase associated protein"/>
    <property type="match status" value="1"/>
</dbReference>
<keyword evidence="8" id="KW-1185">Reference proteome</keyword>
<evidence type="ECO:0000313" key="7">
    <source>
        <dbReference type="EMBL" id="ODV59419.1"/>
    </source>
</evidence>
<dbReference type="GO" id="GO:0035838">
    <property type="term" value="C:growing cell tip"/>
    <property type="evidence" value="ECO:0007669"/>
    <property type="project" value="EnsemblFungi"/>
</dbReference>
<feature type="compositionally biased region" description="Basic and acidic residues" evidence="5">
    <location>
        <begin position="360"/>
        <end position="369"/>
    </location>
</feature>
<dbReference type="GO" id="GO:0030308">
    <property type="term" value="P:negative regulation of cell growth"/>
    <property type="evidence" value="ECO:0007669"/>
    <property type="project" value="EnsemblFungi"/>
</dbReference>
<dbReference type="InterPro" id="IPR013992">
    <property type="entry name" value="Adenylate_cyclase-assoc_CAP_N"/>
</dbReference>
<feature type="compositionally biased region" description="Pro residues" evidence="5">
    <location>
        <begin position="317"/>
        <end position="326"/>
    </location>
</feature>
<dbReference type="PANTHER" id="PTHR10652">
    <property type="entry name" value="ADENYLYL CYCLASE-ASSOCIATED PROTEIN"/>
    <property type="match status" value="1"/>
</dbReference>
<dbReference type="PROSITE" id="PS01089">
    <property type="entry name" value="CAP_2"/>
    <property type="match status" value="1"/>
</dbReference>
<gene>
    <name evidence="7" type="ORF">ASCRUDRAFT_9471</name>
</gene>
<dbReference type="GO" id="GO:0007015">
    <property type="term" value="P:actin filament organization"/>
    <property type="evidence" value="ECO:0007669"/>
    <property type="project" value="EnsemblFungi"/>
</dbReference>
<dbReference type="GO" id="GO:0003779">
    <property type="term" value="F:actin binding"/>
    <property type="evidence" value="ECO:0007669"/>
    <property type="project" value="InterPro"/>
</dbReference>
<dbReference type="PANTHER" id="PTHR10652:SF0">
    <property type="entry name" value="ADENYLYL CYCLASE-ASSOCIATED PROTEIN"/>
    <property type="match status" value="1"/>
</dbReference>
<dbReference type="Proteomes" id="UP000095038">
    <property type="component" value="Unassembled WGS sequence"/>
</dbReference>